<feature type="non-terminal residue" evidence="1">
    <location>
        <position position="51"/>
    </location>
</feature>
<dbReference type="EMBL" id="JAHRIO010020225">
    <property type="protein sequence ID" value="MEQ2164298.1"/>
    <property type="molecule type" value="Genomic_DNA"/>
</dbReference>
<proteinExistence type="predicted"/>
<protein>
    <submittedName>
        <fullName evidence="1">Uncharacterized protein</fullName>
    </submittedName>
</protein>
<dbReference type="Proteomes" id="UP001476798">
    <property type="component" value="Unassembled WGS sequence"/>
</dbReference>
<gene>
    <name evidence="1" type="ORF">GOODEAATRI_005214</name>
</gene>
<accession>A0ABV0MYV2</accession>
<name>A0ABV0MYV2_9TELE</name>
<keyword evidence="2" id="KW-1185">Reference proteome</keyword>
<organism evidence="1 2">
    <name type="scientific">Goodea atripinnis</name>
    <dbReference type="NCBI Taxonomy" id="208336"/>
    <lineage>
        <taxon>Eukaryota</taxon>
        <taxon>Metazoa</taxon>
        <taxon>Chordata</taxon>
        <taxon>Craniata</taxon>
        <taxon>Vertebrata</taxon>
        <taxon>Euteleostomi</taxon>
        <taxon>Actinopterygii</taxon>
        <taxon>Neopterygii</taxon>
        <taxon>Teleostei</taxon>
        <taxon>Neoteleostei</taxon>
        <taxon>Acanthomorphata</taxon>
        <taxon>Ovalentaria</taxon>
        <taxon>Atherinomorphae</taxon>
        <taxon>Cyprinodontiformes</taxon>
        <taxon>Goodeidae</taxon>
        <taxon>Goodea</taxon>
    </lineage>
</organism>
<sequence>MVTGTRVNWHVELGTTERYGTWRVMLLNHNFQHLSRRYNLSGVFQQQTILN</sequence>
<comment type="caution">
    <text evidence="1">The sequence shown here is derived from an EMBL/GenBank/DDBJ whole genome shotgun (WGS) entry which is preliminary data.</text>
</comment>
<evidence type="ECO:0000313" key="1">
    <source>
        <dbReference type="EMBL" id="MEQ2164298.1"/>
    </source>
</evidence>
<reference evidence="1 2" key="1">
    <citation type="submission" date="2021-06" db="EMBL/GenBank/DDBJ databases">
        <authorList>
            <person name="Palmer J.M."/>
        </authorList>
    </citation>
    <scope>NUCLEOTIDE SEQUENCE [LARGE SCALE GENOMIC DNA]</scope>
    <source>
        <strain evidence="1 2">GA_2019</strain>
        <tissue evidence="1">Muscle</tissue>
    </source>
</reference>
<evidence type="ECO:0000313" key="2">
    <source>
        <dbReference type="Proteomes" id="UP001476798"/>
    </source>
</evidence>